<dbReference type="PROSITE" id="PS51257">
    <property type="entry name" value="PROKAR_LIPOPROTEIN"/>
    <property type="match status" value="1"/>
</dbReference>
<comment type="caution">
    <text evidence="2">The sequence shown here is derived from an EMBL/GenBank/DDBJ whole genome shotgun (WGS) entry which is preliminary data.</text>
</comment>
<evidence type="ECO:0000313" key="3">
    <source>
        <dbReference type="Proteomes" id="UP000266177"/>
    </source>
</evidence>
<dbReference type="RefSeq" id="WP_119794215.1">
    <property type="nucleotide sequence ID" value="NZ_QYZD01000011.1"/>
</dbReference>
<name>A0A3A3GHM3_PANTH</name>
<accession>A0A3A3GHM3</accession>
<evidence type="ECO:0000256" key="1">
    <source>
        <dbReference type="SAM" id="SignalP"/>
    </source>
</evidence>
<sequence>MKSKRIYILILSLMLMLSAVACTAQVQQDFIVVDNSIFLQEHDEDTGQDFSYLKLEINEDVDNIVALVQNSIIYYSYGEDGHSISYYKFDLDANTTYELGKIDNPYIHTGSIAQIEDKLYFYMNEVVIDNDNPDGKLETTLYEIDITNNSMDSVFSETVDQTLIYVNVLNEDIISFKGKVDGAAGTTYIDAVNVSDDNSDETDHSVILSVDFDNDKGSGEVIYNFTQSNGYLYTLNVEAEGMDNREYLIKKFDSEGNRVKDIRLEKVIEDLLANERISTFTVIGDYAFIRTFSSSGVLCNISDDIAKAKLIGVEELDMAYGAANSLETQHALIYNRNTGITWVLDVEKDTLSEIDMDYEYIEYIAVDNQSNALISASDMIYVDFMDLPIKGNHQLTELTNPLVY</sequence>
<proteinExistence type="predicted"/>
<evidence type="ECO:0000313" key="2">
    <source>
        <dbReference type="EMBL" id="RJG23362.1"/>
    </source>
</evidence>
<feature type="chain" id="PRO_5038774428" description="DUF5050 domain-containing protein" evidence="1">
    <location>
        <begin position="25"/>
        <end position="404"/>
    </location>
</feature>
<dbReference type="Proteomes" id="UP000266177">
    <property type="component" value="Unassembled WGS sequence"/>
</dbReference>
<gene>
    <name evidence="2" type="ORF">DQX05_14045</name>
</gene>
<dbReference type="OrthoDB" id="2529908at2"/>
<protein>
    <recommendedName>
        <fullName evidence="4">DUF5050 domain-containing protein</fullName>
    </recommendedName>
</protein>
<dbReference type="EMBL" id="QYZD01000011">
    <property type="protein sequence ID" value="RJG23362.1"/>
    <property type="molecule type" value="Genomic_DNA"/>
</dbReference>
<dbReference type="AlphaFoldDB" id="A0A3A3GHM3"/>
<organism evidence="2 3">
    <name type="scientific">Paenibacillus thiaminolyticus</name>
    <name type="common">Bacillus thiaminolyticus</name>
    <dbReference type="NCBI Taxonomy" id="49283"/>
    <lineage>
        <taxon>Bacteria</taxon>
        <taxon>Bacillati</taxon>
        <taxon>Bacillota</taxon>
        <taxon>Bacilli</taxon>
        <taxon>Bacillales</taxon>
        <taxon>Paenibacillaceae</taxon>
        <taxon>Paenibacillus</taxon>
    </lineage>
</organism>
<evidence type="ECO:0008006" key="4">
    <source>
        <dbReference type="Google" id="ProtNLM"/>
    </source>
</evidence>
<reference evidence="2 3" key="1">
    <citation type="submission" date="2018-09" db="EMBL/GenBank/DDBJ databases">
        <title>Paenibacillus SK2017-BO5.</title>
        <authorList>
            <person name="Piskunova J.V."/>
            <person name="Dubiley S.A."/>
            <person name="Severinov K.V."/>
        </authorList>
    </citation>
    <scope>NUCLEOTIDE SEQUENCE [LARGE SCALE GENOMIC DNA]</scope>
    <source>
        <strain evidence="2 3">BO5</strain>
    </source>
</reference>
<feature type="signal peptide" evidence="1">
    <location>
        <begin position="1"/>
        <end position="24"/>
    </location>
</feature>
<keyword evidence="1" id="KW-0732">Signal</keyword>